<dbReference type="AlphaFoldDB" id="A0AA41S0Z8"/>
<dbReference type="Gene3D" id="1.10.510.10">
    <property type="entry name" value="Transferase(Phosphotransferase) domain 1"/>
    <property type="match status" value="1"/>
</dbReference>
<proteinExistence type="predicted"/>
<evidence type="ECO:0000256" key="1">
    <source>
        <dbReference type="ARBA" id="ARBA00022741"/>
    </source>
</evidence>
<keyword evidence="4" id="KW-1185">Reference proteome</keyword>
<organism evidence="3 4">
    <name type="scientific">Papaver nudicaule</name>
    <name type="common">Iceland poppy</name>
    <dbReference type="NCBI Taxonomy" id="74823"/>
    <lineage>
        <taxon>Eukaryota</taxon>
        <taxon>Viridiplantae</taxon>
        <taxon>Streptophyta</taxon>
        <taxon>Embryophyta</taxon>
        <taxon>Tracheophyta</taxon>
        <taxon>Spermatophyta</taxon>
        <taxon>Magnoliopsida</taxon>
        <taxon>Ranunculales</taxon>
        <taxon>Papaveraceae</taxon>
        <taxon>Papaveroideae</taxon>
        <taxon>Papaver</taxon>
    </lineage>
</organism>
<dbReference type="PANTHER" id="PTHR47989">
    <property type="entry name" value="OS01G0750732 PROTEIN"/>
    <property type="match status" value="1"/>
</dbReference>
<protein>
    <submittedName>
        <fullName evidence="3">Uncharacterized protein</fullName>
    </submittedName>
</protein>
<dbReference type="PANTHER" id="PTHR47989:SF39">
    <property type="entry name" value="PROTEIN KINASE DOMAIN-CONTAINING PROTEIN"/>
    <property type="match status" value="1"/>
</dbReference>
<gene>
    <name evidence="3" type="ORF">MKW94_013330</name>
</gene>
<dbReference type="GO" id="GO:0005524">
    <property type="term" value="F:ATP binding"/>
    <property type="evidence" value="ECO:0007669"/>
    <property type="project" value="UniProtKB-KW"/>
</dbReference>
<dbReference type="Proteomes" id="UP001177140">
    <property type="component" value="Unassembled WGS sequence"/>
</dbReference>
<reference evidence="3" key="1">
    <citation type="submission" date="2022-03" db="EMBL/GenBank/DDBJ databases">
        <title>A functionally conserved STORR gene fusion in Papaver species that diverged 16.8 million years ago.</title>
        <authorList>
            <person name="Catania T."/>
        </authorList>
    </citation>
    <scope>NUCLEOTIDE SEQUENCE</scope>
    <source>
        <strain evidence="3">S-191538</strain>
    </source>
</reference>
<accession>A0AA41S0Z8</accession>
<evidence type="ECO:0000313" key="3">
    <source>
        <dbReference type="EMBL" id="MCL7028336.1"/>
    </source>
</evidence>
<comment type="caution">
    <text evidence="3">The sequence shown here is derived from an EMBL/GenBank/DDBJ whole genome shotgun (WGS) entry which is preliminary data.</text>
</comment>
<keyword evidence="1" id="KW-0547">Nucleotide-binding</keyword>
<sequence length="129" mass="14610">METSSIVEWALPLIKNQRVSEVCDSRMGSLPSNMVGSIQCMLNIAARCVSSNENSRPSMAEIVNELEDCVVERVHLPISWQTFFPIDCMMGDGNRRLKKTIIKCRKYQEDVSRGSKVLSVRDILDDDEN</sequence>
<name>A0AA41S0Z8_PAPNU</name>
<keyword evidence="2" id="KW-0067">ATP-binding</keyword>
<dbReference type="EMBL" id="JAJJMA010078273">
    <property type="protein sequence ID" value="MCL7028336.1"/>
    <property type="molecule type" value="Genomic_DNA"/>
</dbReference>
<evidence type="ECO:0000256" key="2">
    <source>
        <dbReference type="ARBA" id="ARBA00022840"/>
    </source>
</evidence>
<evidence type="ECO:0000313" key="4">
    <source>
        <dbReference type="Proteomes" id="UP001177140"/>
    </source>
</evidence>